<dbReference type="Pfam" id="PF11390">
    <property type="entry name" value="FdsD"/>
    <property type="match status" value="1"/>
</dbReference>
<dbReference type="InterPro" id="IPR021074">
    <property type="entry name" value="Formate_DH_dsu"/>
</dbReference>
<sequence length="72" mass="7949">MGADSAKKLVNMANQIAINNSHYSSDEAAADVVANHLKRFWAPAMREAIKHYAEQDSTELLPITRLAVSRLP</sequence>
<dbReference type="AlphaFoldDB" id="A0A437QEC0"/>
<dbReference type="Proteomes" id="UP000282818">
    <property type="component" value="Unassembled WGS sequence"/>
</dbReference>
<reference evidence="1 2" key="1">
    <citation type="submission" date="2019-01" db="EMBL/GenBank/DDBJ databases">
        <authorList>
            <person name="Chen W.-M."/>
        </authorList>
    </citation>
    <scope>NUCLEOTIDE SEQUENCE [LARGE SCALE GENOMIC DNA]</scope>
    <source>
        <strain evidence="1 2">HPM-16</strain>
    </source>
</reference>
<comment type="caution">
    <text evidence="1">The sequence shown here is derived from an EMBL/GenBank/DDBJ whole genome shotgun (WGS) entry which is preliminary data.</text>
</comment>
<organism evidence="1 2">
    <name type="scientific">Neptunomonas marina</name>
    <dbReference type="NCBI Taxonomy" id="1815562"/>
    <lineage>
        <taxon>Bacteria</taxon>
        <taxon>Pseudomonadati</taxon>
        <taxon>Pseudomonadota</taxon>
        <taxon>Gammaproteobacteria</taxon>
        <taxon>Oceanospirillales</taxon>
        <taxon>Oceanospirillaceae</taxon>
        <taxon>Neptunomonas</taxon>
    </lineage>
</organism>
<name>A0A437QEC0_9GAMM</name>
<accession>A0A437QEC0</accession>
<evidence type="ECO:0000313" key="2">
    <source>
        <dbReference type="Proteomes" id="UP000282818"/>
    </source>
</evidence>
<dbReference type="RefSeq" id="WP_127693080.1">
    <property type="nucleotide sequence ID" value="NZ_SACQ01000001.1"/>
</dbReference>
<proteinExistence type="predicted"/>
<gene>
    <name evidence="1" type="ORF">EOE65_04450</name>
</gene>
<keyword evidence="2" id="KW-1185">Reference proteome</keyword>
<dbReference type="EMBL" id="SACQ01000001">
    <property type="protein sequence ID" value="RVU32912.1"/>
    <property type="molecule type" value="Genomic_DNA"/>
</dbReference>
<evidence type="ECO:0000313" key="1">
    <source>
        <dbReference type="EMBL" id="RVU32912.1"/>
    </source>
</evidence>
<protein>
    <submittedName>
        <fullName evidence="1">Formate dehydrogenase</fullName>
    </submittedName>
</protein>